<keyword evidence="4 10" id="KW-1003">Cell membrane</keyword>
<dbReference type="GO" id="GO:0005886">
    <property type="term" value="C:plasma membrane"/>
    <property type="evidence" value="ECO:0007669"/>
    <property type="project" value="UniProtKB-SubCell"/>
</dbReference>
<accession>A0A841I0R0</accession>
<dbReference type="Gene3D" id="1.10.1200.120">
    <property type="entry name" value="Large-conductance mechanosensitive channel, MscL, domain 1"/>
    <property type="match status" value="1"/>
</dbReference>
<feature type="transmembrane region" description="Helical" evidence="10">
    <location>
        <begin position="70"/>
        <end position="97"/>
    </location>
</feature>
<protein>
    <recommendedName>
        <fullName evidence="10">Large-conductance mechanosensitive channel</fullName>
    </recommendedName>
</protein>
<sequence length="147" mass="15722">MSTLEGFKKFLLRGNVVDLAVGVVIGAAFNNVIKGLVDGFVTPLIGAVGGLPDFSQLHFTLNGNDFKYGAFINVVLQFLLTAAIVYFLIVTPVNALIARARREPPKDPTTKACPDCTSEIPIKARRCPNCTSWQPEADVSAQTAGQA</sequence>
<evidence type="ECO:0000256" key="4">
    <source>
        <dbReference type="ARBA" id="ARBA00022475"/>
    </source>
</evidence>
<reference evidence="11 12" key="1">
    <citation type="submission" date="2020-08" db="EMBL/GenBank/DDBJ databases">
        <title>Genomic Encyclopedia of Type Strains, Phase IV (KMG-IV): sequencing the most valuable type-strain genomes for metagenomic binning, comparative biology and taxonomic classification.</title>
        <authorList>
            <person name="Goeker M."/>
        </authorList>
    </citation>
    <scope>NUCLEOTIDE SEQUENCE [LARGE SCALE GENOMIC DNA]</scope>
    <source>
        <strain evidence="11 12">DSM 21458</strain>
    </source>
</reference>
<evidence type="ECO:0000256" key="6">
    <source>
        <dbReference type="ARBA" id="ARBA00022989"/>
    </source>
</evidence>
<dbReference type="AlphaFoldDB" id="A0A841I0R0"/>
<dbReference type="GO" id="GO:0008381">
    <property type="term" value="F:mechanosensitive monoatomic ion channel activity"/>
    <property type="evidence" value="ECO:0007669"/>
    <property type="project" value="UniProtKB-UniRule"/>
</dbReference>
<evidence type="ECO:0000313" key="11">
    <source>
        <dbReference type="EMBL" id="MBB6098686.1"/>
    </source>
</evidence>
<organism evidence="11 12">
    <name type="scientific">Deinobacterium chartae</name>
    <dbReference type="NCBI Taxonomy" id="521158"/>
    <lineage>
        <taxon>Bacteria</taxon>
        <taxon>Thermotogati</taxon>
        <taxon>Deinococcota</taxon>
        <taxon>Deinococci</taxon>
        <taxon>Deinococcales</taxon>
        <taxon>Deinococcaceae</taxon>
        <taxon>Deinobacterium</taxon>
    </lineage>
</organism>
<evidence type="ECO:0000256" key="3">
    <source>
        <dbReference type="ARBA" id="ARBA00022448"/>
    </source>
</evidence>
<evidence type="ECO:0000256" key="8">
    <source>
        <dbReference type="ARBA" id="ARBA00023136"/>
    </source>
</evidence>
<evidence type="ECO:0000256" key="9">
    <source>
        <dbReference type="ARBA" id="ARBA00023303"/>
    </source>
</evidence>
<dbReference type="PANTHER" id="PTHR30266:SF2">
    <property type="entry name" value="LARGE-CONDUCTANCE MECHANOSENSITIVE CHANNEL"/>
    <property type="match status" value="1"/>
</dbReference>
<keyword evidence="3 10" id="KW-0813">Transport</keyword>
<keyword evidence="9 10" id="KW-0407">Ion channel</keyword>
<dbReference type="PROSITE" id="PS01327">
    <property type="entry name" value="MSCL"/>
    <property type="match status" value="1"/>
</dbReference>
<dbReference type="InterPro" id="IPR019823">
    <property type="entry name" value="Mechanosensitive_channel_CS"/>
</dbReference>
<comment type="subcellular location">
    <subcellularLocation>
        <location evidence="1 10">Cell membrane</location>
        <topology evidence="1 10">Multi-pass membrane protein</topology>
    </subcellularLocation>
</comment>
<comment type="similarity">
    <text evidence="2 10">Belongs to the MscL family.</text>
</comment>
<gene>
    <name evidence="10" type="primary">mscL</name>
    <name evidence="11" type="ORF">HNR42_002121</name>
</gene>
<dbReference type="Pfam" id="PF01741">
    <property type="entry name" value="MscL"/>
    <property type="match status" value="1"/>
</dbReference>
<dbReference type="EMBL" id="JACHHG010000007">
    <property type="protein sequence ID" value="MBB6098686.1"/>
    <property type="molecule type" value="Genomic_DNA"/>
</dbReference>
<evidence type="ECO:0000256" key="5">
    <source>
        <dbReference type="ARBA" id="ARBA00022692"/>
    </source>
</evidence>
<keyword evidence="5 10" id="KW-0812">Transmembrane</keyword>
<feature type="transmembrane region" description="Helical" evidence="10">
    <location>
        <begin position="12"/>
        <end position="33"/>
    </location>
</feature>
<dbReference type="InterPro" id="IPR001185">
    <property type="entry name" value="MS_channel"/>
</dbReference>
<dbReference type="InterPro" id="IPR037673">
    <property type="entry name" value="MSC/AndL"/>
</dbReference>
<proteinExistence type="inferred from homology"/>
<name>A0A841I0R0_9DEIO</name>
<dbReference type="SUPFAM" id="SSF81330">
    <property type="entry name" value="Gated mechanosensitive channel"/>
    <property type="match status" value="1"/>
</dbReference>
<dbReference type="NCBIfam" id="TIGR00220">
    <property type="entry name" value="mscL"/>
    <property type="match status" value="1"/>
</dbReference>
<dbReference type="PANTHER" id="PTHR30266">
    <property type="entry name" value="MECHANOSENSITIVE CHANNEL MSCL"/>
    <property type="match status" value="1"/>
</dbReference>
<comment type="function">
    <text evidence="10">Channel that opens in response to stretch forces in the membrane lipid bilayer. May participate in the regulation of osmotic pressure changes within the cell.</text>
</comment>
<evidence type="ECO:0000256" key="2">
    <source>
        <dbReference type="ARBA" id="ARBA00007254"/>
    </source>
</evidence>
<keyword evidence="7 10" id="KW-0406">Ion transport</keyword>
<evidence type="ECO:0000313" key="12">
    <source>
        <dbReference type="Proteomes" id="UP000569951"/>
    </source>
</evidence>
<dbReference type="InterPro" id="IPR036019">
    <property type="entry name" value="MscL_channel"/>
</dbReference>
<dbReference type="Proteomes" id="UP000569951">
    <property type="component" value="Unassembled WGS sequence"/>
</dbReference>
<comment type="subunit">
    <text evidence="10">Homopentamer.</text>
</comment>
<keyword evidence="6 10" id="KW-1133">Transmembrane helix</keyword>
<comment type="caution">
    <text evidence="11">The sequence shown here is derived from an EMBL/GenBank/DDBJ whole genome shotgun (WGS) entry which is preliminary data.</text>
</comment>
<evidence type="ECO:0000256" key="10">
    <source>
        <dbReference type="HAMAP-Rule" id="MF_00115"/>
    </source>
</evidence>
<keyword evidence="12" id="KW-1185">Reference proteome</keyword>
<dbReference type="RefSeq" id="WP_183987356.1">
    <property type="nucleotide sequence ID" value="NZ_JACHHG010000007.1"/>
</dbReference>
<evidence type="ECO:0000256" key="1">
    <source>
        <dbReference type="ARBA" id="ARBA00004651"/>
    </source>
</evidence>
<evidence type="ECO:0000256" key="7">
    <source>
        <dbReference type="ARBA" id="ARBA00023065"/>
    </source>
</evidence>
<dbReference type="HAMAP" id="MF_00115">
    <property type="entry name" value="MscL"/>
    <property type="match status" value="1"/>
</dbReference>
<keyword evidence="8 10" id="KW-0472">Membrane</keyword>
<dbReference type="PRINTS" id="PR01264">
    <property type="entry name" value="MECHCHANNEL"/>
</dbReference>